<feature type="domain" description="N-acetyltransferase" evidence="3">
    <location>
        <begin position="7"/>
        <end position="151"/>
    </location>
</feature>
<dbReference type="AlphaFoldDB" id="A0A9X1WDX9"/>
<dbReference type="CDD" id="cd04301">
    <property type="entry name" value="NAT_SF"/>
    <property type="match status" value="1"/>
</dbReference>
<sequence>MTTWKLKLFSELSTIELYELIRLRVNVFVVEQNCPYPELDGKDSMPDVYHLLGYQGSELIACARLIPQGISYPSASIGRVATKLSHRGGGLGHQLLTQALTCIESLWPQSTIEIGAQAHLEHYYGRHGFVINSKEYLEDGIPHIDMLRTPSQ</sequence>
<reference evidence="4" key="1">
    <citation type="submission" date="2021-11" db="EMBL/GenBank/DDBJ databases">
        <title>Vibrio ZSDE26 sp. nov. and Vibrio ZSDZ34 sp. nov., isolated from coastal seawater in Qingdao.</title>
        <authorList>
            <person name="Zhang P."/>
        </authorList>
    </citation>
    <scope>NUCLEOTIDE SEQUENCE</scope>
    <source>
        <strain evidence="4">ZSDZ34</strain>
    </source>
</reference>
<dbReference type="Gene3D" id="3.40.630.30">
    <property type="match status" value="1"/>
</dbReference>
<accession>A0A9X1WDX9</accession>
<proteinExistence type="inferred from homology"/>
<evidence type="ECO:0000256" key="2">
    <source>
        <dbReference type="ARBA" id="ARBA00072224"/>
    </source>
</evidence>
<evidence type="ECO:0000313" key="4">
    <source>
        <dbReference type="EMBL" id="MCJ2378291.1"/>
    </source>
</evidence>
<dbReference type="PROSITE" id="PS51186">
    <property type="entry name" value="GNAT"/>
    <property type="match status" value="1"/>
</dbReference>
<keyword evidence="5" id="KW-1185">Reference proteome</keyword>
<organism evidence="4 5">
    <name type="scientific">Vibrio gelatinilyticus</name>
    <dbReference type="NCBI Taxonomy" id="2893468"/>
    <lineage>
        <taxon>Bacteria</taxon>
        <taxon>Pseudomonadati</taxon>
        <taxon>Pseudomonadota</taxon>
        <taxon>Gammaproteobacteria</taxon>
        <taxon>Vibrionales</taxon>
        <taxon>Vibrionaceae</taxon>
        <taxon>Vibrio</taxon>
    </lineage>
</organism>
<dbReference type="InterPro" id="IPR016181">
    <property type="entry name" value="Acyl_CoA_acyltransferase"/>
</dbReference>
<evidence type="ECO:0000256" key="1">
    <source>
        <dbReference type="ARBA" id="ARBA00009623"/>
    </source>
</evidence>
<dbReference type="GO" id="GO:0016747">
    <property type="term" value="F:acyltransferase activity, transferring groups other than amino-acyl groups"/>
    <property type="evidence" value="ECO:0007669"/>
    <property type="project" value="InterPro"/>
</dbReference>
<comment type="similarity">
    <text evidence="1">Belongs to the UPF0039 (ElaA) family.</text>
</comment>
<dbReference type="RefSeq" id="WP_244358521.1">
    <property type="nucleotide sequence ID" value="NZ_JAJNNZ010000015.1"/>
</dbReference>
<protein>
    <recommendedName>
        <fullName evidence="2">Protein ElaA</fullName>
    </recommendedName>
</protein>
<comment type="caution">
    <text evidence="4">The sequence shown here is derived from an EMBL/GenBank/DDBJ whole genome shotgun (WGS) entry which is preliminary data.</text>
</comment>
<dbReference type="EMBL" id="JAJNNZ010000015">
    <property type="protein sequence ID" value="MCJ2378291.1"/>
    <property type="molecule type" value="Genomic_DNA"/>
</dbReference>
<gene>
    <name evidence="4" type="ORF">LNL84_15845</name>
</gene>
<dbReference type="SUPFAM" id="SSF55729">
    <property type="entry name" value="Acyl-CoA N-acyltransferases (Nat)"/>
    <property type="match status" value="1"/>
</dbReference>
<dbReference type="Pfam" id="PF13673">
    <property type="entry name" value="Acetyltransf_10"/>
    <property type="match status" value="1"/>
</dbReference>
<name>A0A9X1WDX9_9VIBR</name>
<dbReference type="Proteomes" id="UP001139488">
    <property type="component" value="Unassembled WGS sequence"/>
</dbReference>
<dbReference type="InterPro" id="IPR000182">
    <property type="entry name" value="GNAT_dom"/>
</dbReference>
<evidence type="ECO:0000313" key="5">
    <source>
        <dbReference type="Proteomes" id="UP001139488"/>
    </source>
</evidence>
<evidence type="ECO:0000259" key="3">
    <source>
        <dbReference type="PROSITE" id="PS51186"/>
    </source>
</evidence>
<dbReference type="FunFam" id="3.40.630.30:FF:000035">
    <property type="entry name" value="GNAT family N-acetyltransferase"/>
    <property type="match status" value="1"/>
</dbReference>